<dbReference type="AlphaFoldDB" id="A2C815"/>
<dbReference type="PROSITE" id="PS51257">
    <property type="entry name" value="PROKAR_LIPOPROTEIN"/>
    <property type="match status" value="1"/>
</dbReference>
<organism evidence="1 2">
    <name type="scientific">Prochlorococcus marinus (strain MIT 9303)</name>
    <dbReference type="NCBI Taxonomy" id="59922"/>
    <lineage>
        <taxon>Bacteria</taxon>
        <taxon>Bacillati</taxon>
        <taxon>Cyanobacteriota</taxon>
        <taxon>Cyanophyceae</taxon>
        <taxon>Synechococcales</taxon>
        <taxon>Prochlorococcaceae</taxon>
        <taxon>Prochlorococcus</taxon>
    </lineage>
</organism>
<dbReference type="EMBL" id="CP000554">
    <property type="protein sequence ID" value="ABM77625.1"/>
    <property type="molecule type" value="Genomic_DNA"/>
</dbReference>
<protein>
    <submittedName>
        <fullName evidence="1">Uncharacterized protein</fullName>
    </submittedName>
</protein>
<name>A2C815_PROM3</name>
<evidence type="ECO:0000313" key="2">
    <source>
        <dbReference type="Proteomes" id="UP000002274"/>
    </source>
</evidence>
<dbReference type="HOGENOM" id="CLU_2993088_0_0_3"/>
<evidence type="ECO:0000313" key="1">
    <source>
        <dbReference type="EMBL" id="ABM77625.1"/>
    </source>
</evidence>
<gene>
    <name evidence="1" type="ordered locus">P9303_08741</name>
</gene>
<sequence>MPNRSFNFRTCIKTSKDLDWSKLNQLQTLSLLACLGIKTQSSLGMCRNWKNLFQSPP</sequence>
<reference evidence="1 2" key="1">
    <citation type="journal article" date="2007" name="PLoS Genet.">
        <title>Patterns and implications of gene gain and loss in the evolution of Prochlorococcus.</title>
        <authorList>
            <person name="Kettler G.C."/>
            <person name="Martiny A.C."/>
            <person name="Huang K."/>
            <person name="Zucker J."/>
            <person name="Coleman M.L."/>
            <person name="Rodrigue S."/>
            <person name="Chen F."/>
            <person name="Lapidus A."/>
            <person name="Ferriera S."/>
            <person name="Johnson J."/>
            <person name="Steglich C."/>
            <person name="Church G.M."/>
            <person name="Richardson P."/>
            <person name="Chisholm S.W."/>
        </authorList>
    </citation>
    <scope>NUCLEOTIDE SEQUENCE [LARGE SCALE GENOMIC DNA]</scope>
    <source>
        <strain evidence="1 2">MIT 9303</strain>
    </source>
</reference>
<dbReference type="KEGG" id="pmf:P9303_08741"/>
<proteinExistence type="predicted"/>
<dbReference type="Proteomes" id="UP000002274">
    <property type="component" value="Chromosome"/>
</dbReference>
<accession>A2C815</accession>